<evidence type="ECO:0000313" key="2">
    <source>
        <dbReference type="EMBL" id="CAA7266659.1"/>
    </source>
</evidence>
<accession>A0A8S0VSD7</accession>
<comment type="caution">
    <text evidence="2">The sequence shown here is derived from an EMBL/GenBank/DDBJ whole genome shotgun (WGS) entry which is preliminary data.</text>
</comment>
<proteinExistence type="predicted"/>
<feature type="compositionally biased region" description="Polar residues" evidence="1">
    <location>
        <begin position="144"/>
        <end position="170"/>
    </location>
</feature>
<dbReference type="Proteomes" id="UP000467700">
    <property type="component" value="Unassembled WGS sequence"/>
</dbReference>
<dbReference type="AlphaFoldDB" id="A0A8S0VSD7"/>
<feature type="region of interest" description="Disordered" evidence="1">
    <location>
        <begin position="107"/>
        <end position="207"/>
    </location>
</feature>
<reference evidence="2 3" key="1">
    <citation type="submission" date="2020-01" db="EMBL/GenBank/DDBJ databases">
        <authorList>
            <person name="Gupta K D."/>
        </authorList>
    </citation>
    <scope>NUCLEOTIDE SEQUENCE [LARGE SCALE GENOMIC DNA]</scope>
</reference>
<protein>
    <submittedName>
        <fullName evidence="2">Uncharacterized protein</fullName>
    </submittedName>
</protein>
<keyword evidence="3" id="KW-1185">Reference proteome</keyword>
<evidence type="ECO:0000256" key="1">
    <source>
        <dbReference type="SAM" id="MobiDB-lite"/>
    </source>
</evidence>
<dbReference type="EMBL" id="CACVBS010000056">
    <property type="protein sequence ID" value="CAA7266659.1"/>
    <property type="molecule type" value="Genomic_DNA"/>
</dbReference>
<sequence>MVPQRFNPSQAPFLCRPRLLRLPRPPQPSLKPPLSLTTRTTSTIDATLLSAPSIYPAPSSDPYDHDIHAVIISIIQIAAPLPTEWPTIPDDVVDPINNAQNVAVSRPTNIDHSSSSPASSSLPPSAGGVDPAKPEPDVPPMRSTDASHLSPHGQTSSPTSPNRSLSTSPDANLASVSTSSTIQTSSPSSSRTLVDDRPRSTSTGANRAEVNTRTRLIAALFVLWLLVP</sequence>
<evidence type="ECO:0000313" key="3">
    <source>
        <dbReference type="Proteomes" id="UP000467700"/>
    </source>
</evidence>
<name>A0A8S0VSD7_CYCAE</name>
<gene>
    <name evidence="2" type="ORF">AAE3_LOCUS8933</name>
</gene>
<feature type="compositionally biased region" description="Low complexity" evidence="1">
    <location>
        <begin position="113"/>
        <end position="126"/>
    </location>
</feature>
<feature type="compositionally biased region" description="Low complexity" evidence="1">
    <location>
        <begin position="175"/>
        <end position="192"/>
    </location>
</feature>
<organism evidence="2 3">
    <name type="scientific">Cyclocybe aegerita</name>
    <name type="common">Black poplar mushroom</name>
    <name type="synonym">Agrocybe aegerita</name>
    <dbReference type="NCBI Taxonomy" id="1973307"/>
    <lineage>
        <taxon>Eukaryota</taxon>
        <taxon>Fungi</taxon>
        <taxon>Dikarya</taxon>
        <taxon>Basidiomycota</taxon>
        <taxon>Agaricomycotina</taxon>
        <taxon>Agaricomycetes</taxon>
        <taxon>Agaricomycetidae</taxon>
        <taxon>Agaricales</taxon>
        <taxon>Agaricineae</taxon>
        <taxon>Bolbitiaceae</taxon>
        <taxon>Cyclocybe</taxon>
    </lineage>
</organism>